<accession>A0A917HFW2</accession>
<dbReference type="PANTHER" id="PTHR30572">
    <property type="entry name" value="MEMBRANE COMPONENT OF TRANSPORTER-RELATED"/>
    <property type="match status" value="1"/>
</dbReference>
<dbReference type="GO" id="GO:0005886">
    <property type="term" value="C:plasma membrane"/>
    <property type="evidence" value="ECO:0007669"/>
    <property type="project" value="UniProtKB-SubCell"/>
</dbReference>
<dbReference type="Pfam" id="PF02687">
    <property type="entry name" value="FtsX"/>
    <property type="match status" value="1"/>
</dbReference>
<keyword evidence="2" id="KW-1003">Cell membrane</keyword>
<dbReference type="EMBL" id="BMGT01000002">
    <property type="protein sequence ID" value="GGG78329.1"/>
    <property type="molecule type" value="Genomic_DNA"/>
</dbReference>
<name>A0A917HFW2_9BACT</name>
<evidence type="ECO:0000256" key="4">
    <source>
        <dbReference type="ARBA" id="ARBA00022989"/>
    </source>
</evidence>
<evidence type="ECO:0000313" key="10">
    <source>
        <dbReference type="EMBL" id="GGG78329.1"/>
    </source>
</evidence>
<evidence type="ECO:0000256" key="6">
    <source>
        <dbReference type="ARBA" id="ARBA00038076"/>
    </source>
</evidence>
<dbReference type="Pfam" id="PF12704">
    <property type="entry name" value="MacB_PCD"/>
    <property type="match status" value="1"/>
</dbReference>
<evidence type="ECO:0000256" key="7">
    <source>
        <dbReference type="SAM" id="Phobius"/>
    </source>
</evidence>
<reference evidence="10" key="2">
    <citation type="submission" date="2020-09" db="EMBL/GenBank/DDBJ databases">
        <authorList>
            <person name="Sun Q."/>
            <person name="Zhou Y."/>
        </authorList>
    </citation>
    <scope>NUCLEOTIDE SEQUENCE</scope>
    <source>
        <strain evidence="10">CGMCC 1.12997</strain>
    </source>
</reference>
<evidence type="ECO:0000256" key="2">
    <source>
        <dbReference type="ARBA" id="ARBA00022475"/>
    </source>
</evidence>
<evidence type="ECO:0000256" key="3">
    <source>
        <dbReference type="ARBA" id="ARBA00022692"/>
    </source>
</evidence>
<dbReference type="GO" id="GO:0022857">
    <property type="term" value="F:transmembrane transporter activity"/>
    <property type="evidence" value="ECO:0007669"/>
    <property type="project" value="TreeGrafter"/>
</dbReference>
<keyword evidence="3 7" id="KW-0812">Transmembrane</keyword>
<protein>
    <submittedName>
        <fullName evidence="10">ABC transporter permease</fullName>
    </submittedName>
</protein>
<dbReference type="InterPro" id="IPR050250">
    <property type="entry name" value="Macrolide_Exporter_MacB"/>
</dbReference>
<keyword evidence="5 7" id="KW-0472">Membrane</keyword>
<keyword evidence="11" id="KW-1185">Reference proteome</keyword>
<evidence type="ECO:0000259" key="8">
    <source>
        <dbReference type="Pfam" id="PF02687"/>
    </source>
</evidence>
<evidence type="ECO:0000259" key="9">
    <source>
        <dbReference type="Pfam" id="PF12704"/>
    </source>
</evidence>
<feature type="domain" description="MacB-like periplasmic core" evidence="9">
    <location>
        <begin position="15"/>
        <end position="172"/>
    </location>
</feature>
<evidence type="ECO:0000256" key="5">
    <source>
        <dbReference type="ARBA" id="ARBA00023136"/>
    </source>
</evidence>
<evidence type="ECO:0000256" key="1">
    <source>
        <dbReference type="ARBA" id="ARBA00004651"/>
    </source>
</evidence>
<dbReference type="AlphaFoldDB" id="A0A917HFW2"/>
<sequence>MILSIAAIMLGQLNGQRVNQSGIGMDMIVHPGAATNLIGMSGAAASIQVADVLRGLPHVEVAAPVNIQLVAGKTLENIYGIDYASYNALRPFVFVTGGPFQHPDDAIIDDLEAARGKGFKVGDTIEILHHPFHICGIVEHGKGGRKFIPITTMNEIGGTPGKASMFYLRTENHPQFQDAVRKEIFATPGMQQYNIETLDELLANLSPEKLPGFNIGLRVVIGIAVLIGFLVIFQSMYTAVMERTREIGILKSLGASRFYIITVVLRETGLLAISGIALGVGLTYLMRTIFHYKFPTLAFAVTPEWVLAAVIIAFSGAILGAFYPAIKASRKDPIDALSYE</sequence>
<feature type="domain" description="ABC3 transporter permease C-terminal" evidence="8">
    <location>
        <begin position="219"/>
        <end position="333"/>
    </location>
</feature>
<gene>
    <name evidence="10" type="ORF">GCM10011585_21870</name>
</gene>
<feature type="transmembrane region" description="Helical" evidence="7">
    <location>
        <begin position="258"/>
        <end position="285"/>
    </location>
</feature>
<dbReference type="InterPro" id="IPR003838">
    <property type="entry name" value="ABC3_permease_C"/>
</dbReference>
<keyword evidence="4 7" id="KW-1133">Transmembrane helix</keyword>
<dbReference type="InterPro" id="IPR025857">
    <property type="entry name" value="MacB_PCD"/>
</dbReference>
<comment type="caution">
    <text evidence="10">The sequence shown here is derived from an EMBL/GenBank/DDBJ whole genome shotgun (WGS) entry which is preliminary data.</text>
</comment>
<feature type="transmembrane region" description="Helical" evidence="7">
    <location>
        <begin position="305"/>
        <end position="326"/>
    </location>
</feature>
<organism evidence="10 11">
    <name type="scientific">Edaphobacter dinghuensis</name>
    <dbReference type="NCBI Taxonomy" id="1560005"/>
    <lineage>
        <taxon>Bacteria</taxon>
        <taxon>Pseudomonadati</taxon>
        <taxon>Acidobacteriota</taxon>
        <taxon>Terriglobia</taxon>
        <taxon>Terriglobales</taxon>
        <taxon>Acidobacteriaceae</taxon>
        <taxon>Edaphobacter</taxon>
    </lineage>
</organism>
<proteinExistence type="inferred from homology"/>
<feature type="transmembrane region" description="Helical" evidence="7">
    <location>
        <begin position="215"/>
        <end position="237"/>
    </location>
</feature>
<dbReference type="PANTHER" id="PTHR30572:SF4">
    <property type="entry name" value="ABC TRANSPORTER PERMEASE YTRF"/>
    <property type="match status" value="1"/>
</dbReference>
<evidence type="ECO:0000313" key="11">
    <source>
        <dbReference type="Proteomes" id="UP000647241"/>
    </source>
</evidence>
<dbReference type="Proteomes" id="UP000647241">
    <property type="component" value="Unassembled WGS sequence"/>
</dbReference>
<reference evidence="10" key="1">
    <citation type="journal article" date="2014" name="Int. J. Syst. Evol. Microbiol.">
        <title>Complete genome sequence of Corynebacterium casei LMG S-19264T (=DSM 44701T), isolated from a smear-ripened cheese.</title>
        <authorList>
            <consortium name="US DOE Joint Genome Institute (JGI-PGF)"/>
            <person name="Walter F."/>
            <person name="Albersmeier A."/>
            <person name="Kalinowski J."/>
            <person name="Ruckert C."/>
        </authorList>
    </citation>
    <scope>NUCLEOTIDE SEQUENCE</scope>
    <source>
        <strain evidence="10">CGMCC 1.12997</strain>
    </source>
</reference>
<comment type="similarity">
    <text evidence="6">Belongs to the ABC-4 integral membrane protein family.</text>
</comment>
<comment type="subcellular location">
    <subcellularLocation>
        <location evidence="1">Cell membrane</location>
        <topology evidence="1">Multi-pass membrane protein</topology>
    </subcellularLocation>
</comment>